<organism evidence="1 2">
    <name type="scientific">Stieleria neptunia</name>
    <dbReference type="NCBI Taxonomy" id="2527979"/>
    <lineage>
        <taxon>Bacteria</taxon>
        <taxon>Pseudomonadati</taxon>
        <taxon>Planctomycetota</taxon>
        <taxon>Planctomycetia</taxon>
        <taxon>Pirellulales</taxon>
        <taxon>Pirellulaceae</taxon>
        <taxon>Stieleria</taxon>
    </lineage>
</organism>
<reference evidence="1 2" key="1">
    <citation type="submission" date="2019-03" db="EMBL/GenBank/DDBJ databases">
        <title>Deep-cultivation of Planctomycetes and their phenomic and genomic characterization uncovers novel biology.</title>
        <authorList>
            <person name="Wiegand S."/>
            <person name="Jogler M."/>
            <person name="Boedeker C."/>
            <person name="Pinto D."/>
            <person name="Vollmers J."/>
            <person name="Rivas-Marin E."/>
            <person name="Kohn T."/>
            <person name="Peeters S.H."/>
            <person name="Heuer A."/>
            <person name="Rast P."/>
            <person name="Oberbeckmann S."/>
            <person name="Bunk B."/>
            <person name="Jeske O."/>
            <person name="Meyerdierks A."/>
            <person name="Storesund J.E."/>
            <person name="Kallscheuer N."/>
            <person name="Luecker S."/>
            <person name="Lage O.M."/>
            <person name="Pohl T."/>
            <person name="Merkel B.J."/>
            <person name="Hornburger P."/>
            <person name="Mueller R.-W."/>
            <person name="Bruemmer F."/>
            <person name="Labrenz M."/>
            <person name="Spormann A.M."/>
            <person name="Op den Camp H."/>
            <person name="Overmann J."/>
            <person name="Amann R."/>
            <person name="Jetten M.S.M."/>
            <person name="Mascher T."/>
            <person name="Medema M.H."/>
            <person name="Devos D.P."/>
            <person name="Kaster A.-K."/>
            <person name="Ovreas L."/>
            <person name="Rohde M."/>
            <person name="Galperin M.Y."/>
            <person name="Jogler C."/>
        </authorList>
    </citation>
    <scope>NUCLEOTIDE SEQUENCE [LARGE SCALE GENOMIC DNA]</scope>
    <source>
        <strain evidence="1 2">Enr13</strain>
    </source>
</reference>
<dbReference type="KEGG" id="snep:Enr13x_21010"/>
<protein>
    <submittedName>
        <fullName evidence="1">Uncharacterized protein</fullName>
    </submittedName>
</protein>
<evidence type="ECO:0000313" key="1">
    <source>
        <dbReference type="EMBL" id="QDV42256.1"/>
    </source>
</evidence>
<gene>
    <name evidence="1" type="ORF">Enr13x_21010</name>
</gene>
<accession>A0A518HN28</accession>
<name>A0A518HN28_9BACT</name>
<dbReference type="AlphaFoldDB" id="A0A518HN28"/>
<keyword evidence="2" id="KW-1185">Reference proteome</keyword>
<proteinExistence type="predicted"/>
<dbReference type="EMBL" id="CP037423">
    <property type="protein sequence ID" value="QDV42256.1"/>
    <property type="molecule type" value="Genomic_DNA"/>
</dbReference>
<dbReference type="Proteomes" id="UP000319004">
    <property type="component" value="Chromosome"/>
</dbReference>
<evidence type="ECO:0000313" key="2">
    <source>
        <dbReference type="Proteomes" id="UP000319004"/>
    </source>
</evidence>
<sequence length="53" mass="5833">MKGRSLENTSETGDSYFFRNEDMVYSCGDGKGEDTDEIGELANFGPPRSAGMY</sequence>